<keyword evidence="7 12" id="KW-0067">ATP-binding</keyword>
<dbReference type="FunFam" id="2.20.28.20:FF:000001">
    <property type="entry name" value="Methionine--tRNA ligase"/>
    <property type="match status" value="1"/>
</dbReference>
<dbReference type="PANTHER" id="PTHR45765">
    <property type="entry name" value="METHIONINE--TRNA LIGASE"/>
    <property type="match status" value="1"/>
</dbReference>
<evidence type="ECO:0000256" key="5">
    <source>
        <dbReference type="ARBA" id="ARBA00022598"/>
    </source>
</evidence>
<keyword evidence="16" id="KW-1185">Reference proteome</keyword>
<evidence type="ECO:0000256" key="6">
    <source>
        <dbReference type="ARBA" id="ARBA00022741"/>
    </source>
</evidence>
<dbReference type="STRING" id="205917.A0A4Y9ZBI6"/>
<keyword evidence="8 12" id="KW-0648">Protein biosynthesis</keyword>
<dbReference type="CDD" id="cd07957">
    <property type="entry name" value="Anticodon_Ia_Met"/>
    <property type="match status" value="1"/>
</dbReference>
<keyword evidence="4" id="KW-0963">Cytoplasm</keyword>
<dbReference type="InterPro" id="IPR015413">
    <property type="entry name" value="Methionyl/Leucyl_tRNA_Synth"/>
</dbReference>
<evidence type="ECO:0000256" key="7">
    <source>
        <dbReference type="ARBA" id="ARBA00022840"/>
    </source>
</evidence>
<evidence type="ECO:0000256" key="12">
    <source>
        <dbReference type="RuleBase" id="RU363039"/>
    </source>
</evidence>
<dbReference type="InterPro" id="IPR023458">
    <property type="entry name" value="Met-tRNA_ligase_1"/>
</dbReference>
<dbReference type="GO" id="GO:0006431">
    <property type="term" value="P:methionyl-tRNA aminoacylation"/>
    <property type="evidence" value="ECO:0007669"/>
    <property type="project" value="InterPro"/>
</dbReference>
<dbReference type="GO" id="GO:0005829">
    <property type="term" value="C:cytosol"/>
    <property type="evidence" value="ECO:0007669"/>
    <property type="project" value="TreeGrafter"/>
</dbReference>
<comment type="catalytic activity">
    <reaction evidence="11">
        <text>tRNA(Met) + L-methionine + ATP = L-methionyl-tRNA(Met) + AMP + diphosphate</text>
        <dbReference type="Rhea" id="RHEA:13481"/>
        <dbReference type="Rhea" id="RHEA-COMP:9667"/>
        <dbReference type="Rhea" id="RHEA-COMP:9698"/>
        <dbReference type="ChEBI" id="CHEBI:30616"/>
        <dbReference type="ChEBI" id="CHEBI:33019"/>
        <dbReference type="ChEBI" id="CHEBI:57844"/>
        <dbReference type="ChEBI" id="CHEBI:78442"/>
        <dbReference type="ChEBI" id="CHEBI:78530"/>
        <dbReference type="ChEBI" id="CHEBI:456215"/>
        <dbReference type="EC" id="6.1.1.10"/>
    </reaction>
</comment>
<feature type="domain" description="WHEP-TRS" evidence="14">
    <location>
        <begin position="648"/>
        <end position="708"/>
    </location>
</feature>
<protein>
    <recommendedName>
        <fullName evidence="3">methionine--tRNA ligase</fullName>
        <ecNumber evidence="3">6.1.1.10</ecNumber>
    </recommendedName>
    <alternativeName>
        <fullName evidence="10">Methionyl-tRNA synthetase</fullName>
    </alternativeName>
</protein>
<dbReference type="Pfam" id="PF19303">
    <property type="entry name" value="Anticodon_3"/>
    <property type="match status" value="1"/>
</dbReference>
<dbReference type="EC" id="6.1.1.10" evidence="3"/>
<feature type="compositionally biased region" description="Low complexity" evidence="13">
    <location>
        <begin position="628"/>
        <end position="645"/>
    </location>
</feature>
<dbReference type="EMBL" id="SEOQ01000064">
    <property type="protein sequence ID" value="TFY71161.1"/>
    <property type="molecule type" value="Genomic_DNA"/>
</dbReference>
<reference evidence="15 16" key="1">
    <citation type="submission" date="2019-02" db="EMBL/GenBank/DDBJ databases">
        <title>Genome sequencing of the rare red list fungi Dentipellis fragilis.</title>
        <authorList>
            <person name="Buettner E."/>
            <person name="Kellner H."/>
        </authorList>
    </citation>
    <scope>NUCLEOTIDE SEQUENCE [LARGE SCALE GENOMIC DNA]</scope>
    <source>
        <strain evidence="15 16">DSM 105465</strain>
    </source>
</reference>
<name>A0A4Y9ZBI6_9AGAM</name>
<dbReference type="PRINTS" id="PR01041">
    <property type="entry name" value="TRNASYNTHMET"/>
</dbReference>
<evidence type="ECO:0000256" key="9">
    <source>
        <dbReference type="ARBA" id="ARBA00023146"/>
    </source>
</evidence>
<dbReference type="InterPro" id="IPR014758">
    <property type="entry name" value="Met-tRNA_synth"/>
</dbReference>
<comment type="caution">
    <text evidence="15">The sequence shown here is derived from an EMBL/GenBank/DDBJ whole genome shotgun (WGS) entry which is preliminary data.</text>
</comment>
<evidence type="ECO:0000256" key="4">
    <source>
        <dbReference type="ARBA" id="ARBA00022490"/>
    </source>
</evidence>
<dbReference type="GO" id="GO:0017101">
    <property type="term" value="C:aminoacyl-tRNA synthetase multienzyme complex"/>
    <property type="evidence" value="ECO:0007669"/>
    <property type="project" value="TreeGrafter"/>
</dbReference>
<evidence type="ECO:0000256" key="10">
    <source>
        <dbReference type="ARBA" id="ARBA00030904"/>
    </source>
</evidence>
<dbReference type="Gene3D" id="1.10.730.10">
    <property type="entry name" value="Isoleucyl-tRNA Synthetase, Domain 1"/>
    <property type="match status" value="1"/>
</dbReference>
<evidence type="ECO:0000313" key="15">
    <source>
        <dbReference type="EMBL" id="TFY71161.1"/>
    </source>
</evidence>
<dbReference type="SUPFAM" id="SSF52374">
    <property type="entry name" value="Nucleotidylyl transferase"/>
    <property type="match status" value="1"/>
</dbReference>
<evidence type="ECO:0000256" key="1">
    <source>
        <dbReference type="ARBA" id="ARBA00004496"/>
    </source>
</evidence>
<dbReference type="InterPro" id="IPR014729">
    <property type="entry name" value="Rossmann-like_a/b/a_fold"/>
</dbReference>
<organism evidence="15 16">
    <name type="scientific">Dentipellis fragilis</name>
    <dbReference type="NCBI Taxonomy" id="205917"/>
    <lineage>
        <taxon>Eukaryota</taxon>
        <taxon>Fungi</taxon>
        <taxon>Dikarya</taxon>
        <taxon>Basidiomycota</taxon>
        <taxon>Agaricomycotina</taxon>
        <taxon>Agaricomycetes</taxon>
        <taxon>Russulales</taxon>
        <taxon>Hericiaceae</taxon>
        <taxon>Dentipellis</taxon>
    </lineage>
</organism>
<dbReference type="Gene3D" id="3.40.50.620">
    <property type="entry name" value="HUPs"/>
    <property type="match status" value="1"/>
</dbReference>
<dbReference type="InterPro" id="IPR029038">
    <property type="entry name" value="MetRS_Zn"/>
</dbReference>
<evidence type="ECO:0000313" key="16">
    <source>
        <dbReference type="Proteomes" id="UP000298327"/>
    </source>
</evidence>
<dbReference type="PANTHER" id="PTHR45765:SF1">
    <property type="entry name" value="METHIONINE--TRNA LIGASE, CYTOPLASMIC"/>
    <property type="match status" value="1"/>
</dbReference>
<dbReference type="InterPro" id="IPR009080">
    <property type="entry name" value="tRNAsynth_Ia_anticodon-bd"/>
</dbReference>
<feature type="region of interest" description="Disordered" evidence="13">
    <location>
        <begin position="1045"/>
        <end position="1120"/>
    </location>
</feature>
<dbReference type="GO" id="GO:0004825">
    <property type="term" value="F:methionine-tRNA ligase activity"/>
    <property type="evidence" value="ECO:0007669"/>
    <property type="project" value="UniProtKB-EC"/>
</dbReference>
<dbReference type="GO" id="GO:0017102">
    <property type="term" value="C:methionyl glutamyl tRNA synthetase complex"/>
    <property type="evidence" value="ECO:0007669"/>
    <property type="project" value="UniProtKB-ARBA"/>
</dbReference>
<feature type="compositionally biased region" description="Basic residues" evidence="13">
    <location>
        <begin position="940"/>
        <end position="949"/>
    </location>
</feature>
<dbReference type="FunFam" id="1.10.730.10:FF:000037">
    <property type="entry name" value="Methionyl-tRNA synthetase"/>
    <property type="match status" value="1"/>
</dbReference>
<dbReference type="NCBIfam" id="TIGR00398">
    <property type="entry name" value="metG"/>
    <property type="match status" value="1"/>
</dbReference>
<dbReference type="Pfam" id="PF09334">
    <property type="entry name" value="tRNA-synt_1g"/>
    <property type="match status" value="1"/>
</dbReference>
<dbReference type="CDD" id="cd00814">
    <property type="entry name" value="MetRS_core"/>
    <property type="match status" value="1"/>
</dbReference>
<keyword evidence="5 12" id="KW-0436">Ligase</keyword>
<dbReference type="PROSITE" id="PS00178">
    <property type="entry name" value="AA_TRNA_LIGASE_I"/>
    <property type="match status" value="1"/>
</dbReference>
<keyword evidence="9 12" id="KW-0030">Aminoacyl-tRNA synthetase</keyword>
<dbReference type="GO" id="GO:0036464">
    <property type="term" value="C:cytoplasmic ribonucleoprotein granule"/>
    <property type="evidence" value="ECO:0007669"/>
    <property type="project" value="UniProtKB-ARBA"/>
</dbReference>
<keyword evidence="6 12" id="KW-0547">Nucleotide-binding</keyword>
<dbReference type="InterPro" id="IPR000738">
    <property type="entry name" value="WHEP-TRS_dom"/>
</dbReference>
<dbReference type="OrthoDB" id="5844513at2759"/>
<evidence type="ECO:0000256" key="8">
    <source>
        <dbReference type="ARBA" id="ARBA00022917"/>
    </source>
</evidence>
<feature type="region of interest" description="Disordered" evidence="13">
    <location>
        <begin position="771"/>
        <end position="823"/>
    </location>
</feature>
<accession>A0A4Y9ZBI6</accession>
<dbReference type="Pfam" id="PF00458">
    <property type="entry name" value="WHEP-TRS"/>
    <property type="match status" value="1"/>
</dbReference>
<comment type="subcellular location">
    <subcellularLocation>
        <location evidence="1">Cytoplasm</location>
    </subcellularLocation>
</comment>
<comment type="similarity">
    <text evidence="2 12">Belongs to the class-I aminoacyl-tRNA synthetase family.</text>
</comment>
<proteinExistence type="inferred from homology"/>
<evidence type="ECO:0000256" key="13">
    <source>
        <dbReference type="SAM" id="MobiDB-lite"/>
    </source>
</evidence>
<dbReference type="InterPro" id="IPR041872">
    <property type="entry name" value="Anticodon_Met"/>
</dbReference>
<gene>
    <name evidence="15" type="ORF">EVG20_g1854</name>
</gene>
<dbReference type="AlphaFoldDB" id="A0A4Y9ZBI6"/>
<sequence length="1120" mass="124336">MAQKIREADGLLRVVPDPGEVALPKEGETNILITSALPYCNNVPHLGNIIGSTLSADVYSRYSRTRNRRTLYVCGTDEYGTATETQALKEGLTPRALCDKYYELHCETYKWFDIGFDFFGRTSTQHHTEICQEIYLNLLKNSLLEKQTKEQTYCEGCQKFLADRFVEGICPYCHADDARGDQCDACSRTLDAIELINPRCLVDKTHKVVTRSSAHMYVKLDDIQPRTEEWIKASWKAGKWSPNSVINSDGELIDARLKGGLRPSPVTRDLQWGVPVPVREGEDDYGMKGKVLYVWFDAPIGYPSITSHLTEEWKQWWFNPKNVRLYQFMGKDNVYFHTIFFPSIQIGDGRDWTKLHHLSTTEYLNYEGGKFSKSHNRGVFGPAAKETGMAASVWRYYLISSRPETQDAMFSWADCIAANNNILLNNFGNFVNRALKFISSQYDGVIPDGPDVPGPLSPNDEADAEFVTDVNALIKDYVDAMDAVKLRLGLQTVMLLSARGNLYLQSSGLNKALMAKNPARCAQVVTRAANLIYILSALIYPFMPATADAILAQLNAPARAVPDVFSIDILAGHHIGKPEHLFKRIDEKMADVWRDKFAGNKPKEASPEPDADATHVVPAMSKRKAAAAKKASQKAAAAGEEGGPKSAEVLTWEMKVAEQGDKVRELKAQTPKTKELEAEISAAVEELKKLKNSSPAPPTPHAVPELLPVPTIPMPDFQDVSTHVRSSDYSDPLPDIVTVNEFLQPSTGKVVKRYGHRTRYHATVPWKSGDAVEVHDSKEEDDPPDTINDSASIGDSSQSYRQSSTPASSPEPPRKVKAARRRLRRRYKKSLAQRLHQAAVYSHVELSDCALQDPDFAHIDSPPPLKFQPVHPEPLSDTPQSRWNVVDPRTRVSSMKGAAFIGSSDQDSLLDGRAHEYRPMARWKSHGHLALAGVDLHASGKPRRSRTRLPRPTQGPSLHFVPLSAHEDALRLRTRNCSQIHQRIRLTLAPDGPNALQAPADPQPLRFVEIQAGSRIRSRILDTTDASSPTYAPVVWAVTHFTQHDNSFPQKSPQVPHHPGVTLPSLPQPVNDIPPPDVSDCDDAPIDKKSSGGPTGPSPTRLKSLASFMDKSLETARNAA</sequence>
<feature type="region of interest" description="Disordered" evidence="13">
    <location>
        <begin position="938"/>
        <end position="959"/>
    </location>
</feature>
<evidence type="ECO:0000256" key="3">
    <source>
        <dbReference type="ARBA" id="ARBA00012838"/>
    </source>
</evidence>
<feature type="region of interest" description="Disordered" evidence="13">
    <location>
        <begin position="621"/>
        <end position="645"/>
    </location>
</feature>
<evidence type="ECO:0000259" key="14">
    <source>
        <dbReference type="PROSITE" id="PS51185"/>
    </source>
</evidence>
<dbReference type="GO" id="GO:0005524">
    <property type="term" value="F:ATP binding"/>
    <property type="evidence" value="ECO:0007669"/>
    <property type="project" value="UniProtKB-KW"/>
</dbReference>
<dbReference type="InterPro" id="IPR033911">
    <property type="entry name" value="MetRS_core"/>
</dbReference>
<evidence type="ECO:0000256" key="2">
    <source>
        <dbReference type="ARBA" id="ARBA00005594"/>
    </source>
</evidence>
<dbReference type="SUPFAM" id="SSF57770">
    <property type="entry name" value="Methionyl-tRNA synthetase (MetRS), Zn-domain"/>
    <property type="match status" value="1"/>
</dbReference>
<dbReference type="Gene3D" id="1.10.287.10">
    <property type="entry name" value="S15/NS1, RNA-binding"/>
    <property type="match status" value="1"/>
</dbReference>
<dbReference type="CDD" id="cd01200">
    <property type="entry name" value="WHEPGMRS_RNA"/>
    <property type="match status" value="1"/>
</dbReference>
<dbReference type="PROSITE" id="PS51185">
    <property type="entry name" value="WHEP_TRS_2"/>
    <property type="match status" value="1"/>
</dbReference>
<dbReference type="Proteomes" id="UP000298327">
    <property type="component" value="Unassembled WGS sequence"/>
</dbReference>
<dbReference type="InterPro" id="IPR001412">
    <property type="entry name" value="aa-tRNA-synth_I_CS"/>
</dbReference>
<feature type="compositionally biased region" description="Polar residues" evidence="13">
    <location>
        <begin position="787"/>
        <end position="808"/>
    </location>
</feature>
<dbReference type="Gene3D" id="2.20.28.20">
    <property type="entry name" value="Methionyl-tRNA synthetase, Zn-domain"/>
    <property type="match status" value="1"/>
</dbReference>
<dbReference type="SUPFAM" id="SSF47323">
    <property type="entry name" value="Anticodon-binding domain of a subclass of class I aminoacyl-tRNA synthetases"/>
    <property type="match status" value="1"/>
</dbReference>
<evidence type="ECO:0000256" key="11">
    <source>
        <dbReference type="ARBA" id="ARBA00047364"/>
    </source>
</evidence>